<organism evidence="10 11">
    <name type="scientific">Colwellia maritima</name>
    <dbReference type="NCBI Taxonomy" id="2912588"/>
    <lineage>
        <taxon>Bacteria</taxon>
        <taxon>Pseudomonadati</taxon>
        <taxon>Pseudomonadota</taxon>
        <taxon>Gammaproteobacteria</taxon>
        <taxon>Alteromonadales</taxon>
        <taxon>Colwelliaceae</taxon>
        <taxon>Colwellia</taxon>
    </lineage>
</organism>
<accession>A0ABS9X2T5</accession>
<keyword evidence="8" id="KW-0812">Transmembrane</keyword>
<keyword evidence="3" id="KW-0808">Transferase</keyword>
<dbReference type="InterPro" id="IPR048760">
    <property type="entry name" value="VP0354-like_sensor_dom"/>
</dbReference>
<evidence type="ECO:0000256" key="3">
    <source>
        <dbReference type="ARBA" id="ARBA00022679"/>
    </source>
</evidence>
<gene>
    <name evidence="10" type="ORF">L3081_15610</name>
</gene>
<dbReference type="RefSeq" id="WP_242286985.1">
    <property type="nucleotide sequence ID" value="NZ_JAKKSL010000002.1"/>
</dbReference>
<keyword evidence="4" id="KW-0547">Nucleotide-binding</keyword>
<name>A0ABS9X2T5_9GAMM</name>
<comment type="caution">
    <text evidence="10">The sequence shown here is derived from an EMBL/GenBank/DDBJ whole genome shotgun (WGS) entry which is preliminary data.</text>
</comment>
<dbReference type="Pfam" id="PF21623">
    <property type="entry name" value="HK_sensor_dom_bact"/>
    <property type="match status" value="1"/>
</dbReference>
<dbReference type="EMBL" id="JAKKSL010000002">
    <property type="protein sequence ID" value="MCI2284555.1"/>
    <property type="molecule type" value="Genomic_DNA"/>
</dbReference>
<dbReference type="InterPro" id="IPR029151">
    <property type="entry name" value="Sensor-like_sf"/>
</dbReference>
<evidence type="ECO:0000256" key="6">
    <source>
        <dbReference type="ARBA" id="ARBA00022840"/>
    </source>
</evidence>
<evidence type="ECO:0000256" key="1">
    <source>
        <dbReference type="ARBA" id="ARBA00004370"/>
    </source>
</evidence>
<evidence type="ECO:0000313" key="10">
    <source>
        <dbReference type="EMBL" id="MCI2284555.1"/>
    </source>
</evidence>
<dbReference type="Proteomes" id="UP001139646">
    <property type="component" value="Unassembled WGS sequence"/>
</dbReference>
<keyword evidence="7" id="KW-0902">Two-component regulatory system</keyword>
<keyword evidence="2" id="KW-0597">Phosphoprotein</keyword>
<evidence type="ECO:0000259" key="9">
    <source>
        <dbReference type="PROSITE" id="PS50112"/>
    </source>
</evidence>
<proteinExistence type="predicted"/>
<dbReference type="SUPFAM" id="SSF55785">
    <property type="entry name" value="PYP-like sensor domain (PAS domain)"/>
    <property type="match status" value="1"/>
</dbReference>
<evidence type="ECO:0000313" key="11">
    <source>
        <dbReference type="Proteomes" id="UP001139646"/>
    </source>
</evidence>
<dbReference type="InterPro" id="IPR035965">
    <property type="entry name" value="PAS-like_dom_sf"/>
</dbReference>
<keyword evidence="8" id="KW-1133">Transmembrane helix</keyword>
<dbReference type="PROSITE" id="PS50112">
    <property type="entry name" value="PAS"/>
    <property type="match status" value="1"/>
</dbReference>
<keyword evidence="8" id="KW-0472">Membrane</keyword>
<keyword evidence="5" id="KW-0418">Kinase</keyword>
<dbReference type="Gene3D" id="3.30.450.20">
    <property type="entry name" value="PAS domain"/>
    <property type="match status" value="2"/>
</dbReference>
<feature type="domain" description="PAS" evidence="9">
    <location>
        <begin position="307"/>
        <end position="356"/>
    </location>
</feature>
<comment type="subcellular location">
    <subcellularLocation>
        <location evidence="1">Membrane</location>
    </subcellularLocation>
</comment>
<keyword evidence="6" id="KW-0067">ATP-binding</keyword>
<reference evidence="10" key="1">
    <citation type="submission" date="2022-01" db="EMBL/GenBank/DDBJ databases">
        <title>Colwellia maritima, isolated from seawater.</title>
        <authorList>
            <person name="Kristyanto S."/>
            <person name="Jung J."/>
            <person name="Jeon C.O."/>
        </authorList>
    </citation>
    <scope>NUCLEOTIDE SEQUENCE</scope>
    <source>
        <strain evidence="10">MSW7</strain>
    </source>
</reference>
<protein>
    <submittedName>
        <fullName evidence="10">Cache domain-containing protein</fullName>
    </submittedName>
</protein>
<evidence type="ECO:0000256" key="2">
    <source>
        <dbReference type="ARBA" id="ARBA00022553"/>
    </source>
</evidence>
<feature type="transmembrane region" description="Helical" evidence="8">
    <location>
        <begin position="274"/>
        <end position="295"/>
    </location>
</feature>
<evidence type="ECO:0000256" key="5">
    <source>
        <dbReference type="ARBA" id="ARBA00022777"/>
    </source>
</evidence>
<evidence type="ECO:0000256" key="7">
    <source>
        <dbReference type="ARBA" id="ARBA00023012"/>
    </source>
</evidence>
<evidence type="ECO:0000256" key="4">
    <source>
        <dbReference type="ARBA" id="ARBA00022741"/>
    </source>
</evidence>
<keyword evidence="11" id="KW-1185">Reference proteome</keyword>
<sequence length="356" mass="41138">MVKERVTRGLAVVDTDIRVIVNMPLFQEYVNSGDPVLKTKLEHYFLNFSNETKRYDQMRYLDLNGHEVFRVNYNDGYPDIVPANLLQNKKDRYYFINTVKLNQNEIFISPLDLNMEFGKLEVPFKPVIRYGTPIFDKNKHKKGILLVNYLGSKLLKIFREEKQNSHPTMLLNRDGYWLSGLNPEDEWGFMLGNNNRTFEHDFPQEWKILSNAEQGALVTEDGLFVFTTAYHLSNWHKVQLNPAMEDNYYWKIVSFIPNDALLVNTIYNQPLGKILLGIIYLLLALASFYVARVIINRRQVTMALHDSSARVLSILNAVSEGIHGVDLNGNIMIENPASIRMLGGKKKKLLANLHIK</sequence>
<dbReference type="SUPFAM" id="SSF103190">
    <property type="entry name" value="Sensory domain-like"/>
    <property type="match status" value="2"/>
</dbReference>
<dbReference type="InterPro" id="IPR000014">
    <property type="entry name" value="PAS"/>
</dbReference>
<evidence type="ECO:0000256" key="8">
    <source>
        <dbReference type="SAM" id="Phobius"/>
    </source>
</evidence>